<dbReference type="GO" id="GO:0051537">
    <property type="term" value="F:2 iron, 2 sulfur cluster binding"/>
    <property type="evidence" value="ECO:0007669"/>
    <property type="project" value="InterPro"/>
</dbReference>
<reference evidence="2 3" key="1">
    <citation type="journal article" date="2018" name="Sci. Rep.">
        <title>Comparative analysis of the Pocillopora damicornis genome highlights role of immune system in coral evolution.</title>
        <authorList>
            <person name="Cunning R."/>
            <person name="Bay R.A."/>
            <person name="Gillette P."/>
            <person name="Baker A.C."/>
            <person name="Traylor-Knowles N."/>
        </authorList>
    </citation>
    <scope>NUCLEOTIDE SEQUENCE [LARGE SCALE GENOMIC DNA]</scope>
    <source>
        <strain evidence="2">RSMAS</strain>
        <tissue evidence="2">Whole animal</tissue>
    </source>
</reference>
<dbReference type="Proteomes" id="UP000275408">
    <property type="component" value="Unassembled WGS sequence"/>
</dbReference>
<dbReference type="InterPro" id="IPR045115">
    <property type="entry name" value="BOL2"/>
</dbReference>
<comment type="caution">
    <text evidence="2">The sequence shown here is derived from an EMBL/GenBank/DDBJ whole genome shotgun (WGS) entry which is preliminary data.</text>
</comment>
<dbReference type="Pfam" id="PF01722">
    <property type="entry name" value="BolA"/>
    <property type="match status" value="1"/>
</dbReference>
<evidence type="ECO:0000313" key="3">
    <source>
        <dbReference type="Proteomes" id="UP000275408"/>
    </source>
</evidence>
<dbReference type="STRING" id="46731.A0A3M6T8Q9"/>
<proteinExistence type="inferred from homology"/>
<dbReference type="GO" id="GO:0051604">
    <property type="term" value="P:protein maturation"/>
    <property type="evidence" value="ECO:0007669"/>
    <property type="project" value="InterPro"/>
</dbReference>
<dbReference type="PANTHER" id="PTHR12735:SF27">
    <property type="entry name" value="BOLA-LIKE PROTEIN 2"/>
    <property type="match status" value="1"/>
</dbReference>
<dbReference type="SUPFAM" id="SSF82657">
    <property type="entry name" value="BolA-like"/>
    <property type="match status" value="1"/>
</dbReference>
<dbReference type="GO" id="GO:0005634">
    <property type="term" value="C:nucleus"/>
    <property type="evidence" value="ECO:0007669"/>
    <property type="project" value="TreeGrafter"/>
</dbReference>
<sequence length="86" mass="9695">MSGITCEFLQEKLQKELNPIHVEVVDLSDGCGGKFSILVVSDKFEGKPLLAQHRMVNNCLAEELKTIHALTLKTMKPAQWEKQKET</sequence>
<dbReference type="InterPro" id="IPR036065">
    <property type="entry name" value="BolA-like_sf"/>
</dbReference>
<dbReference type="InterPro" id="IPR002634">
    <property type="entry name" value="BolA"/>
</dbReference>
<name>A0A3M6T8Q9_POCDA</name>
<dbReference type="PIRSF" id="PIRSF003113">
    <property type="entry name" value="BolA"/>
    <property type="match status" value="1"/>
</dbReference>
<evidence type="ECO:0000256" key="1">
    <source>
        <dbReference type="RuleBase" id="RU003860"/>
    </source>
</evidence>
<dbReference type="Gene3D" id="3.10.20.90">
    <property type="entry name" value="Phosphatidylinositol 3-kinase Catalytic Subunit, Chain A, domain 1"/>
    <property type="match status" value="1"/>
</dbReference>
<evidence type="ECO:0008006" key="4">
    <source>
        <dbReference type="Google" id="ProtNLM"/>
    </source>
</evidence>
<dbReference type="OMA" id="PRHKLYK"/>
<dbReference type="EMBL" id="RCHS01004086">
    <property type="protein sequence ID" value="RMX37787.1"/>
    <property type="molecule type" value="Genomic_DNA"/>
</dbReference>
<organism evidence="2 3">
    <name type="scientific">Pocillopora damicornis</name>
    <name type="common">Cauliflower coral</name>
    <name type="synonym">Millepora damicornis</name>
    <dbReference type="NCBI Taxonomy" id="46731"/>
    <lineage>
        <taxon>Eukaryota</taxon>
        <taxon>Metazoa</taxon>
        <taxon>Cnidaria</taxon>
        <taxon>Anthozoa</taxon>
        <taxon>Hexacorallia</taxon>
        <taxon>Scleractinia</taxon>
        <taxon>Astrocoeniina</taxon>
        <taxon>Pocilloporidae</taxon>
        <taxon>Pocillopora</taxon>
    </lineage>
</organism>
<dbReference type="PANTHER" id="PTHR12735">
    <property type="entry name" value="BOLA-LIKE PROTEIN-RELATED"/>
    <property type="match status" value="1"/>
</dbReference>
<protein>
    <recommendedName>
        <fullName evidence="4">BolA-like protein 2</fullName>
    </recommendedName>
</protein>
<gene>
    <name evidence="2" type="ORF">pdam_00006562</name>
</gene>
<comment type="similarity">
    <text evidence="1">Belongs to the BolA/IbaG family.</text>
</comment>
<accession>A0A3M6T8Q9</accession>
<dbReference type="GO" id="GO:0006879">
    <property type="term" value="P:intracellular iron ion homeostasis"/>
    <property type="evidence" value="ECO:0007669"/>
    <property type="project" value="InterPro"/>
</dbReference>
<evidence type="ECO:0000313" key="2">
    <source>
        <dbReference type="EMBL" id="RMX37787.1"/>
    </source>
</evidence>
<dbReference type="OrthoDB" id="4983at2759"/>
<keyword evidence="3" id="KW-1185">Reference proteome</keyword>
<dbReference type="GO" id="GO:0005829">
    <property type="term" value="C:cytosol"/>
    <property type="evidence" value="ECO:0007669"/>
    <property type="project" value="TreeGrafter"/>
</dbReference>
<dbReference type="AlphaFoldDB" id="A0A3M6T8Q9"/>